<dbReference type="Proteomes" id="UP000298429">
    <property type="component" value="Unassembled WGS sequence"/>
</dbReference>
<keyword evidence="5 12" id="KW-0808">Transferase</keyword>
<evidence type="ECO:0000256" key="2">
    <source>
        <dbReference type="ARBA" id="ARBA00008711"/>
    </source>
</evidence>
<accession>A0A5F2BJ38</accession>
<name>A0A5F2BJ38_9LEPT</name>
<proteinExistence type="inferred from homology"/>
<dbReference type="InterPro" id="IPR036217">
    <property type="entry name" value="MethylDNA_cys_MeTrfase_DNAb"/>
</dbReference>
<dbReference type="SUPFAM" id="SSF46767">
    <property type="entry name" value="Methylated DNA-protein cysteine methyltransferase, C-terminal domain"/>
    <property type="match status" value="1"/>
</dbReference>
<dbReference type="InterPro" id="IPR014048">
    <property type="entry name" value="MethylDNA_cys_MeTrfase_DNA-bd"/>
</dbReference>
<evidence type="ECO:0000256" key="8">
    <source>
        <dbReference type="ARBA" id="ARBA00023163"/>
    </source>
</evidence>
<keyword evidence="7" id="KW-0805">Transcription regulation</keyword>
<organism evidence="12 13">
    <name type="scientific">Leptospira barantonii</name>
    <dbReference type="NCBI Taxonomy" id="2023184"/>
    <lineage>
        <taxon>Bacteria</taxon>
        <taxon>Pseudomonadati</taxon>
        <taxon>Spirochaetota</taxon>
        <taxon>Spirochaetia</taxon>
        <taxon>Leptospirales</taxon>
        <taxon>Leptospiraceae</taxon>
        <taxon>Leptospira</taxon>
    </lineage>
</organism>
<keyword evidence="4 12" id="KW-0489">Methyltransferase</keyword>
<dbReference type="GO" id="GO:0003908">
    <property type="term" value="F:methylated-DNA-[protein]-cysteine S-methyltransferase activity"/>
    <property type="evidence" value="ECO:0007669"/>
    <property type="project" value="UniProtKB-EC"/>
</dbReference>
<evidence type="ECO:0000259" key="11">
    <source>
        <dbReference type="PROSITE" id="PS01124"/>
    </source>
</evidence>
<comment type="similarity">
    <text evidence="2">Belongs to the MGMT family.</text>
</comment>
<dbReference type="SUPFAM" id="SSF53155">
    <property type="entry name" value="Methylated DNA-protein cysteine methyltransferase domain"/>
    <property type="match status" value="1"/>
</dbReference>
<keyword evidence="6" id="KW-0227">DNA damage</keyword>
<dbReference type="RefSeq" id="WP_135670362.1">
    <property type="nucleotide sequence ID" value="NZ_RQGN01000037.1"/>
</dbReference>
<dbReference type="GO" id="GO:0003700">
    <property type="term" value="F:DNA-binding transcription factor activity"/>
    <property type="evidence" value="ECO:0007669"/>
    <property type="project" value="InterPro"/>
</dbReference>
<dbReference type="Pfam" id="PF01035">
    <property type="entry name" value="DNA_binding_1"/>
    <property type="match status" value="1"/>
</dbReference>
<dbReference type="GO" id="GO:0032259">
    <property type="term" value="P:methylation"/>
    <property type="evidence" value="ECO:0007669"/>
    <property type="project" value="UniProtKB-KW"/>
</dbReference>
<dbReference type="PANTHER" id="PTHR10815:SF13">
    <property type="entry name" value="METHYLATED-DNA--PROTEIN-CYSTEINE METHYLTRANSFERASE"/>
    <property type="match status" value="1"/>
</dbReference>
<keyword evidence="9" id="KW-0234">DNA repair</keyword>
<dbReference type="InterPro" id="IPR018060">
    <property type="entry name" value="HTH_AraC"/>
</dbReference>
<dbReference type="AlphaFoldDB" id="A0A5F2BJ38"/>
<evidence type="ECO:0000256" key="3">
    <source>
        <dbReference type="ARBA" id="ARBA00011918"/>
    </source>
</evidence>
<dbReference type="InterPro" id="IPR036631">
    <property type="entry name" value="MGMT_N_sf"/>
</dbReference>
<dbReference type="Gene3D" id="3.30.160.70">
    <property type="entry name" value="Methylated DNA-protein cysteine methyltransferase domain"/>
    <property type="match status" value="1"/>
</dbReference>
<comment type="catalytic activity">
    <reaction evidence="10">
        <text>a 6-O-methyl-2'-deoxyguanosine in DNA + L-cysteinyl-[protein] = S-methyl-L-cysteinyl-[protein] + a 2'-deoxyguanosine in DNA</text>
        <dbReference type="Rhea" id="RHEA:24000"/>
        <dbReference type="Rhea" id="RHEA-COMP:10131"/>
        <dbReference type="Rhea" id="RHEA-COMP:10132"/>
        <dbReference type="Rhea" id="RHEA-COMP:11367"/>
        <dbReference type="Rhea" id="RHEA-COMP:11368"/>
        <dbReference type="ChEBI" id="CHEBI:29950"/>
        <dbReference type="ChEBI" id="CHEBI:82612"/>
        <dbReference type="ChEBI" id="CHEBI:85445"/>
        <dbReference type="ChEBI" id="CHEBI:85448"/>
        <dbReference type="EC" id="2.1.1.63"/>
    </reaction>
</comment>
<dbReference type="PROSITE" id="PS01124">
    <property type="entry name" value="HTH_ARAC_FAMILY_2"/>
    <property type="match status" value="1"/>
</dbReference>
<sequence>MDHYKKISNAIQFIRQHALSQPELDEIAQSVNLSPFHFQRLFTEWAGVSPKQFLQYLTLQSAKSILNKPQTTLFDAAYETGLSGTGRLHDLFVKIEGMTPGEFKNGGEKLKIRYSFQKSVFGDYLIASTEKGICNLFFYDISKERIVSELKEQWNQAELVLQFDENQERVVKFFDQTSTKKEKIRLHLKGTDFQIKVWEALLKIPEGRLSSYWDIADSIGQESASRAVGTAIGKNPIGYLIPCHRVIKSTGGIGEYRWGSERKIAMIGWEASRNDQLVLDKG</sequence>
<evidence type="ECO:0000256" key="5">
    <source>
        <dbReference type="ARBA" id="ARBA00022679"/>
    </source>
</evidence>
<dbReference type="CDD" id="cd06445">
    <property type="entry name" value="ATase"/>
    <property type="match status" value="1"/>
</dbReference>
<evidence type="ECO:0000256" key="4">
    <source>
        <dbReference type="ARBA" id="ARBA00022603"/>
    </source>
</evidence>
<dbReference type="EC" id="2.1.1.63" evidence="3"/>
<evidence type="ECO:0000313" key="13">
    <source>
        <dbReference type="Proteomes" id="UP000298429"/>
    </source>
</evidence>
<gene>
    <name evidence="12" type="ORF">EHQ76_07085</name>
</gene>
<dbReference type="InterPro" id="IPR001497">
    <property type="entry name" value="MethylDNA_cys_MeTrfase_AS"/>
</dbReference>
<dbReference type="FunFam" id="1.10.10.10:FF:000214">
    <property type="entry name" value="Methylated-DNA--protein-cysteine methyltransferase"/>
    <property type="match status" value="1"/>
</dbReference>
<comment type="caution">
    <text evidence="12">The sequence shown here is derived from an EMBL/GenBank/DDBJ whole genome shotgun (WGS) entry which is preliminary data.</text>
</comment>
<dbReference type="InterPro" id="IPR009057">
    <property type="entry name" value="Homeodomain-like_sf"/>
</dbReference>
<dbReference type="Gene3D" id="1.10.10.60">
    <property type="entry name" value="Homeodomain-like"/>
    <property type="match status" value="1"/>
</dbReference>
<evidence type="ECO:0000256" key="1">
    <source>
        <dbReference type="ARBA" id="ARBA00001286"/>
    </source>
</evidence>
<protein>
    <recommendedName>
        <fullName evidence="3">methylated-DNA--[protein]-cysteine S-methyltransferase</fullName>
        <ecNumber evidence="3">2.1.1.63</ecNumber>
    </recommendedName>
</protein>
<dbReference type="NCBIfam" id="TIGR00589">
    <property type="entry name" value="ogt"/>
    <property type="match status" value="1"/>
</dbReference>
<dbReference type="EMBL" id="RQGN01000037">
    <property type="protein sequence ID" value="TGM05589.1"/>
    <property type="molecule type" value="Genomic_DNA"/>
</dbReference>
<comment type="catalytic activity">
    <reaction evidence="1">
        <text>a 4-O-methyl-thymidine in DNA + L-cysteinyl-[protein] = a thymidine in DNA + S-methyl-L-cysteinyl-[protein]</text>
        <dbReference type="Rhea" id="RHEA:53428"/>
        <dbReference type="Rhea" id="RHEA-COMP:10131"/>
        <dbReference type="Rhea" id="RHEA-COMP:10132"/>
        <dbReference type="Rhea" id="RHEA-COMP:13555"/>
        <dbReference type="Rhea" id="RHEA-COMP:13556"/>
        <dbReference type="ChEBI" id="CHEBI:29950"/>
        <dbReference type="ChEBI" id="CHEBI:82612"/>
        <dbReference type="ChEBI" id="CHEBI:137386"/>
        <dbReference type="ChEBI" id="CHEBI:137387"/>
        <dbReference type="EC" id="2.1.1.63"/>
    </reaction>
</comment>
<reference evidence="12 13" key="1">
    <citation type="journal article" date="2019" name="PLoS Negl. Trop. Dis.">
        <title>Revisiting the worldwide diversity of Leptospira species in the environment.</title>
        <authorList>
            <person name="Vincent A.T."/>
            <person name="Schiettekatte O."/>
            <person name="Bourhy P."/>
            <person name="Veyrier F.J."/>
            <person name="Picardeau M."/>
        </authorList>
    </citation>
    <scope>NUCLEOTIDE SEQUENCE [LARGE SCALE GENOMIC DNA]</scope>
    <source>
        <strain evidence="12 13">201702444</strain>
    </source>
</reference>
<dbReference type="OrthoDB" id="9802228at2"/>
<evidence type="ECO:0000256" key="9">
    <source>
        <dbReference type="ARBA" id="ARBA00023204"/>
    </source>
</evidence>
<evidence type="ECO:0000256" key="10">
    <source>
        <dbReference type="ARBA" id="ARBA00049348"/>
    </source>
</evidence>
<evidence type="ECO:0000313" key="12">
    <source>
        <dbReference type="EMBL" id="TGM05589.1"/>
    </source>
</evidence>
<dbReference type="GO" id="GO:0006281">
    <property type="term" value="P:DNA repair"/>
    <property type="evidence" value="ECO:0007669"/>
    <property type="project" value="UniProtKB-KW"/>
</dbReference>
<evidence type="ECO:0000256" key="7">
    <source>
        <dbReference type="ARBA" id="ARBA00023015"/>
    </source>
</evidence>
<dbReference type="PROSITE" id="PS00374">
    <property type="entry name" value="MGMT"/>
    <property type="match status" value="1"/>
</dbReference>
<dbReference type="Pfam" id="PF12833">
    <property type="entry name" value="HTH_18"/>
    <property type="match status" value="1"/>
</dbReference>
<dbReference type="GO" id="GO:0043565">
    <property type="term" value="F:sequence-specific DNA binding"/>
    <property type="evidence" value="ECO:0007669"/>
    <property type="project" value="InterPro"/>
</dbReference>
<feature type="domain" description="HTH araC/xylS-type" evidence="11">
    <location>
        <begin position="8"/>
        <end position="106"/>
    </location>
</feature>
<dbReference type="SUPFAM" id="SSF46689">
    <property type="entry name" value="Homeodomain-like"/>
    <property type="match status" value="1"/>
</dbReference>
<dbReference type="SMART" id="SM00342">
    <property type="entry name" value="HTH_ARAC"/>
    <property type="match status" value="1"/>
</dbReference>
<keyword evidence="8" id="KW-0804">Transcription</keyword>
<dbReference type="Gene3D" id="1.10.10.10">
    <property type="entry name" value="Winged helix-like DNA-binding domain superfamily/Winged helix DNA-binding domain"/>
    <property type="match status" value="1"/>
</dbReference>
<dbReference type="PANTHER" id="PTHR10815">
    <property type="entry name" value="METHYLATED-DNA--PROTEIN-CYSTEINE METHYLTRANSFERASE"/>
    <property type="match status" value="1"/>
</dbReference>
<evidence type="ECO:0000256" key="6">
    <source>
        <dbReference type="ARBA" id="ARBA00022763"/>
    </source>
</evidence>
<dbReference type="InterPro" id="IPR036388">
    <property type="entry name" value="WH-like_DNA-bd_sf"/>
</dbReference>